<keyword evidence="7" id="KW-1185">Reference proteome</keyword>
<dbReference type="Gene3D" id="1.10.10.60">
    <property type="entry name" value="Homeodomain-like"/>
    <property type="match status" value="1"/>
</dbReference>
<dbReference type="Proteomes" id="UP001236014">
    <property type="component" value="Chromosome"/>
</dbReference>
<keyword evidence="2 4" id="KW-0238">DNA-binding</keyword>
<dbReference type="InterPro" id="IPR001647">
    <property type="entry name" value="HTH_TetR"/>
</dbReference>
<keyword evidence="3" id="KW-0804">Transcription</keyword>
<sequence>MGRTRTFDVDEALGVALDTFWQRGYDATSIQALCQAMDIQPGSVYAAFGNKHALFVAALRSYAATVSAEAVERLNVAPSGMQGLRDYFAHLVDAMVDGRRRWGCLVTNSLVELTDRDPALAAMFEQHLANLRTSFAGALTRARAAGELRPGAGPESAPLLVAVVQGLNVLAKTRPGRATLQSIADSALAGLAAEAPTSV</sequence>
<keyword evidence="1" id="KW-0805">Transcription regulation</keyword>
<evidence type="ECO:0000256" key="3">
    <source>
        <dbReference type="ARBA" id="ARBA00023163"/>
    </source>
</evidence>
<gene>
    <name evidence="6" type="ORF">QRX50_18780</name>
</gene>
<protein>
    <submittedName>
        <fullName evidence="6">TetR/AcrR family transcriptional regulator</fullName>
    </submittedName>
</protein>
<dbReference type="Gene3D" id="1.10.357.10">
    <property type="entry name" value="Tetracycline Repressor, domain 2"/>
    <property type="match status" value="1"/>
</dbReference>
<feature type="DNA-binding region" description="H-T-H motif" evidence="4">
    <location>
        <begin position="29"/>
        <end position="48"/>
    </location>
</feature>
<dbReference type="Pfam" id="PF00440">
    <property type="entry name" value="TetR_N"/>
    <property type="match status" value="1"/>
</dbReference>
<evidence type="ECO:0000313" key="6">
    <source>
        <dbReference type="EMBL" id="WIX82671.1"/>
    </source>
</evidence>
<dbReference type="InterPro" id="IPR023772">
    <property type="entry name" value="DNA-bd_HTH_TetR-type_CS"/>
</dbReference>
<dbReference type="SUPFAM" id="SSF48498">
    <property type="entry name" value="Tetracyclin repressor-like, C-terminal domain"/>
    <property type="match status" value="1"/>
</dbReference>
<proteinExistence type="predicted"/>
<name>A0A9Y2IPB6_9PSEU</name>
<dbReference type="InterPro" id="IPR011075">
    <property type="entry name" value="TetR_C"/>
</dbReference>
<reference evidence="6 7" key="1">
    <citation type="submission" date="2023-06" db="EMBL/GenBank/DDBJ databases">
        <authorList>
            <person name="Oyuntsetseg B."/>
            <person name="Kim S.B."/>
        </authorList>
    </citation>
    <scope>NUCLEOTIDE SEQUENCE [LARGE SCALE GENOMIC DNA]</scope>
    <source>
        <strain evidence="6 7">2-15</strain>
    </source>
</reference>
<dbReference type="PROSITE" id="PS01081">
    <property type="entry name" value="HTH_TETR_1"/>
    <property type="match status" value="1"/>
</dbReference>
<dbReference type="GO" id="GO:0003677">
    <property type="term" value="F:DNA binding"/>
    <property type="evidence" value="ECO:0007669"/>
    <property type="project" value="UniProtKB-UniRule"/>
</dbReference>
<accession>A0A9Y2IPB6</accession>
<dbReference type="RefSeq" id="WP_285973236.1">
    <property type="nucleotide sequence ID" value="NZ_CP127294.1"/>
</dbReference>
<evidence type="ECO:0000256" key="4">
    <source>
        <dbReference type="PROSITE-ProRule" id="PRU00335"/>
    </source>
</evidence>
<evidence type="ECO:0000256" key="1">
    <source>
        <dbReference type="ARBA" id="ARBA00023015"/>
    </source>
</evidence>
<dbReference type="InterPro" id="IPR036271">
    <property type="entry name" value="Tet_transcr_reg_TetR-rel_C_sf"/>
</dbReference>
<dbReference type="EMBL" id="CP127294">
    <property type="protein sequence ID" value="WIX82671.1"/>
    <property type="molecule type" value="Genomic_DNA"/>
</dbReference>
<organism evidence="6 7">
    <name type="scientific">Amycolatopsis carbonis</name>
    <dbReference type="NCBI Taxonomy" id="715471"/>
    <lineage>
        <taxon>Bacteria</taxon>
        <taxon>Bacillati</taxon>
        <taxon>Actinomycetota</taxon>
        <taxon>Actinomycetes</taxon>
        <taxon>Pseudonocardiales</taxon>
        <taxon>Pseudonocardiaceae</taxon>
        <taxon>Amycolatopsis</taxon>
    </lineage>
</organism>
<evidence type="ECO:0000313" key="7">
    <source>
        <dbReference type="Proteomes" id="UP001236014"/>
    </source>
</evidence>
<dbReference type="Pfam" id="PF16925">
    <property type="entry name" value="TetR_C_13"/>
    <property type="match status" value="1"/>
</dbReference>
<evidence type="ECO:0000256" key="2">
    <source>
        <dbReference type="ARBA" id="ARBA00023125"/>
    </source>
</evidence>
<dbReference type="SUPFAM" id="SSF46689">
    <property type="entry name" value="Homeodomain-like"/>
    <property type="match status" value="1"/>
</dbReference>
<dbReference type="InterPro" id="IPR009057">
    <property type="entry name" value="Homeodomain-like_sf"/>
</dbReference>
<dbReference type="PROSITE" id="PS50977">
    <property type="entry name" value="HTH_TETR_2"/>
    <property type="match status" value="1"/>
</dbReference>
<dbReference type="KEGG" id="acab:QRX50_18780"/>
<dbReference type="PANTHER" id="PTHR47506">
    <property type="entry name" value="TRANSCRIPTIONAL REGULATORY PROTEIN"/>
    <property type="match status" value="1"/>
</dbReference>
<dbReference type="AlphaFoldDB" id="A0A9Y2IPB6"/>
<evidence type="ECO:0000259" key="5">
    <source>
        <dbReference type="PROSITE" id="PS50977"/>
    </source>
</evidence>
<feature type="domain" description="HTH tetR-type" evidence="5">
    <location>
        <begin position="6"/>
        <end position="66"/>
    </location>
</feature>
<dbReference type="PANTHER" id="PTHR47506:SF10">
    <property type="entry name" value="TRANSCRIPTIONAL REGULATORY PROTEIN"/>
    <property type="match status" value="1"/>
</dbReference>